<dbReference type="PANTHER" id="PTHR45904">
    <property type="entry name" value="TRNA (URACIL-5-)-METHYLTRANSFERASE"/>
    <property type="match status" value="1"/>
</dbReference>
<dbReference type="Gene3D" id="3.40.50.150">
    <property type="entry name" value="Vaccinia Virus protein VP39"/>
    <property type="match status" value="1"/>
</dbReference>
<dbReference type="InterPro" id="IPR012677">
    <property type="entry name" value="Nucleotide-bd_a/b_plait_sf"/>
</dbReference>
<comment type="caution">
    <text evidence="6">Lacks conserved residue(s) required for the propagation of feature annotation.</text>
</comment>
<dbReference type="SUPFAM" id="SSF54928">
    <property type="entry name" value="RNA-binding domain, RBD"/>
    <property type="match status" value="1"/>
</dbReference>
<feature type="compositionally biased region" description="Basic and acidic residues" evidence="8">
    <location>
        <begin position="40"/>
        <end position="53"/>
    </location>
</feature>
<evidence type="ECO:0000313" key="10">
    <source>
        <dbReference type="WBParaSite" id="Pan_g2260.t1"/>
    </source>
</evidence>
<name>A0A7E4ZWY0_PANRE</name>
<keyword evidence="2 6" id="KW-0808">Transferase</keyword>
<dbReference type="PROSITE" id="PS51687">
    <property type="entry name" value="SAM_MT_RNA_M5U"/>
    <property type="match status" value="1"/>
</dbReference>
<organism evidence="9 10">
    <name type="scientific">Panagrellus redivivus</name>
    <name type="common">Microworm</name>
    <dbReference type="NCBI Taxonomy" id="6233"/>
    <lineage>
        <taxon>Eukaryota</taxon>
        <taxon>Metazoa</taxon>
        <taxon>Ecdysozoa</taxon>
        <taxon>Nematoda</taxon>
        <taxon>Chromadorea</taxon>
        <taxon>Rhabditida</taxon>
        <taxon>Tylenchina</taxon>
        <taxon>Panagrolaimomorpha</taxon>
        <taxon>Panagrolaimoidea</taxon>
        <taxon>Panagrolaimidae</taxon>
        <taxon>Panagrellus</taxon>
    </lineage>
</organism>
<dbReference type="AlphaFoldDB" id="A0A7E4ZWY0"/>
<feature type="active site" evidence="7">
    <location>
        <position position="644"/>
    </location>
</feature>
<feature type="active site" description="Nucleophile" evidence="6">
    <location>
        <position position="644"/>
    </location>
</feature>
<comment type="catalytic activity">
    <reaction evidence="5">
        <text>uridine(54) in tRNA + S-adenosyl-L-methionine = 5-methyluridine(54) in tRNA + S-adenosyl-L-homocysteine + H(+)</text>
        <dbReference type="Rhea" id="RHEA:42712"/>
        <dbReference type="Rhea" id="RHEA-COMP:10167"/>
        <dbReference type="Rhea" id="RHEA-COMP:10193"/>
        <dbReference type="ChEBI" id="CHEBI:15378"/>
        <dbReference type="ChEBI" id="CHEBI:57856"/>
        <dbReference type="ChEBI" id="CHEBI:59789"/>
        <dbReference type="ChEBI" id="CHEBI:65315"/>
        <dbReference type="ChEBI" id="CHEBI:74447"/>
        <dbReference type="EC" id="2.1.1.35"/>
    </reaction>
    <physiologicalReaction direction="left-to-right" evidence="5">
        <dbReference type="Rhea" id="RHEA:42713"/>
    </physiologicalReaction>
</comment>
<feature type="binding site" evidence="6">
    <location>
        <position position="547"/>
    </location>
    <ligand>
        <name>S-adenosyl-L-methionine</name>
        <dbReference type="ChEBI" id="CHEBI:59789"/>
    </ligand>
</feature>
<accession>A0A7E4ZWY0</accession>
<dbReference type="PANTHER" id="PTHR45904:SF2">
    <property type="entry name" value="TRNA (URACIL-5-)-METHYLTRANSFERASE HOMOLOG A"/>
    <property type="match status" value="1"/>
</dbReference>
<dbReference type="InterPro" id="IPR030390">
    <property type="entry name" value="MeTrfase_TrmA_AS"/>
</dbReference>
<evidence type="ECO:0000256" key="8">
    <source>
        <dbReference type="SAM" id="MobiDB-lite"/>
    </source>
</evidence>
<evidence type="ECO:0000256" key="3">
    <source>
        <dbReference type="ARBA" id="ARBA00022691"/>
    </source>
</evidence>
<keyword evidence="1 6" id="KW-0489">Methyltransferase</keyword>
<dbReference type="Pfam" id="PF05958">
    <property type="entry name" value="tRNA_U5-meth_tr"/>
    <property type="match status" value="1"/>
</dbReference>
<evidence type="ECO:0000256" key="4">
    <source>
        <dbReference type="ARBA" id="ARBA00033763"/>
    </source>
</evidence>
<dbReference type="GO" id="GO:0006396">
    <property type="term" value="P:RNA processing"/>
    <property type="evidence" value="ECO:0007669"/>
    <property type="project" value="InterPro"/>
</dbReference>
<dbReference type="Gene3D" id="3.30.70.330">
    <property type="match status" value="1"/>
</dbReference>
<reference evidence="9" key="1">
    <citation type="journal article" date="2013" name="Genetics">
        <title>The draft genome and transcriptome of Panagrellus redivivus are shaped by the harsh demands of a free-living lifestyle.</title>
        <authorList>
            <person name="Srinivasan J."/>
            <person name="Dillman A.R."/>
            <person name="Macchietto M.G."/>
            <person name="Heikkinen L."/>
            <person name="Lakso M."/>
            <person name="Fracchia K.M."/>
            <person name="Antoshechkin I."/>
            <person name="Mortazavi A."/>
            <person name="Wong G."/>
            <person name="Sternberg P.W."/>
        </authorList>
    </citation>
    <scope>NUCLEOTIDE SEQUENCE [LARGE SCALE GENOMIC DNA]</scope>
    <source>
        <strain evidence="9">MT8872</strain>
    </source>
</reference>
<sequence length="694" mass="77229">MADIAPEPVAEANVTEEVTQATEETSAPATDAVPDAVTESENKPIPEEDEKKQSLRMQVQNLPRYFSFAQMKKLISKTLPDVDYRKVKVVGDTCYVSFLNDADLQRAIAAFEKIEIKNNKLSAKQVDDEPVRQRDPRDDKPKPIRTAEEITTPLANMSYEEQLASKQKQSFDVALKLKNQATHQQVQNSRKWRVETILKQILPSPVTEHYRNKSEFTCAYDEAGNVCVGFVATQLKDKRMITVPSSHCQHLRKNTVGVMKAFEEFIKNSDLVPFHEFKRTGHFKTILIRDFLADCMVVVTVFPFEDPERFEKLKTELVSLFMSTEYEAVSDKPFRVTSLYLAVQANASDTPKLEKLAGTPYVYERLFNIKFRISPNTFFQTNTIATETLYTAIGDALGLPKPAKMVRFPVLTGAGVEALEGSVLIPVKKEIAVKVEAEDAPVKEEAHAPAPVEEAVKHEPMEVTEEVKTESNGETEAVVEESGEPSAKKAKLEPEGPPKTDAPEPEKLLVLDICCGAGTIGLALAKRIESAIAQGTFKGNYGLLGVEIVAEAVADAELNAKDNQLPPESYRYIAAGAEAIFKSLHYYVPNSVKRNADGTLQQHISFKSGQVLGVLDPPRAGMCDSVIIGCRKLAEMRRLVYVSCDPKAAIKNLVDLCKPRSRKFEGEPFTISSIQPVDMFPLTNHYEWVVTLDR</sequence>
<proteinExistence type="inferred from homology"/>
<dbReference type="Gene3D" id="2.40.50.1070">
    <property type="match status" value="1"/>
</dbReference>
<dbReference type="InterPro" id="IPR045850">
    <property type="entry name" value="TRM2_met"/>
</dbReference>
<dbReference type="Proteomes" id="UP000492821">
    <property type="component" value="Unassembled WGS sequence"/>
</dbReference>
<feature type="compositionally biased region" description="Low complexity" evidence="8">
    <location>
        <begin position="1"/>
        <end position="25"/>
    </location>
</feature>
<dbReference type="InterPro" id="IPR035979">
    <property type="entry name" value="RBD_domain_sf"/>
</dbReference>
<dbReference type="PROSITE" id="PS01230">
    <property type="entry name" value="TRMA_1"/>
    <property type="match status" value="1"/>
</dbReference>
<feature type="compositionally biased region" description="Basic and acidic residues" evidence="8">
    <location>
        <begin position="438"/>
        <end position="447"/>
    </location>
</feature>
<dbReference type="EC" id="2.1.1.35" evidence="4"/>
<dbReference type="GO" id="GO:0032259">
    <property type="term" value="P:methylation"/>
    <property type="evidence" value="ECO:0007669"/>
    <property type="project" value="UniProtKB-KW"/>
</dbReference>
<keyword evidence="9" id="KW-1185">Reference proteome</keyword>
<dbReference type="SUPFAM" id="SSF53335">
    <property type="entry name" value="S-adenosyl-L-methionine-dependent methyltransferases"/>
    <property type="match status" value="1"/>
</dbReference>
<evidence type="ECO:0000256" key="7">
    <source>
        <dbReference type="PROSITE-ProRule" id="PRU10015"/>
    </source>
</evidence>
<evidence type="ECO:0000256" key="1">
    <source>
        <dbReference type="ARBA" id="ARBA00022603"/>
    </source>
</evidence>
<dbReference type="GO" id="GO:0003723">
    <property type="term" value="F:RNA binding"/>
    <property type="evidence" value="ECO:0007669"/>
    <property type="project" value="TreeGrafter"/>
</dbReference>
<dbReference type="GO" id="GO:0030697">
    <property type="term" value="F:tRNA (uracil(54)-C5)-methyltransferase activity, S-adenosyl methionine-dependent"/>
    <property type="evidence" value="ECO:0007669"/>
    <property type="project" value="UniProtKB-EC"/>
</dbReference>
<feature type="binding site" evidence="6">
    <location>
        <position position="380"/>
    </location>
    <ligand>
        <name>S-adenosyl-L-methionine</name>
        <dbReference type="ChEBI" id="CHEBI:59789"/>
    </ligand>
</feature>
<feature type="compositionally biased region" description="Basic and acidic residues" evidence="8">
    <location>
        <begin position="125"/>
        <end position="144"/>
    </location>
</feature>
<feature type="region of interest" description="Disordered" evidence="8">
    <location>
        <begin position="1"/>
        <end position="54"/>
    </location>
</feature>
<evidence type="ECO:0000256" key="5">
    <source>
        <dbReference type="ARBA" id="ARBA00047278"/>
    </source>
</evidence>
<feature type="compositionally biased region" description="Basic and acidic residues" evidence="8">
    <location>
        <begin position="454"/>
        <end position="471"/>
    </location>
</feature>
<evidence type="ECO:0000313" key="9">
    <source>
        <dbReference type="Proteomes" id="UP000492821"/>
    </source>
</evidence>
<reference evidence="10" key="2">
    <citation type="submission" date="2020-10" db="UniProtKB">
        <authorList>
            <consortium name="WormBaseParasite"/>
        </authorList>
    </citation>
    <scope>IDENTIFICATION</scope>
</reference>
<evidence type="ECO:0000256" key="2">
    <source>
        <dbReference type="ARBA" id="ARBA00022679"/>
    </source>
</evidence>
<comment type="similarity">
    <text evidence="6">Belongs to the class I-like SAM-binding methyltransferase superfamily. RNA M5U methyltransferase family.</text>
</comment>
<protein>
    <recommendedName>
        <fullName evidence="4">tRNA (uracil(54)-C(5))-methyltransferase</fullName>
        <ecNumber evidence="4">2.1.1.35</ecNumber>
    </recommendedName>
</protein>
<feature type="region of interest" description="Disordered" evidence="8">
    <location>
        <begin position="438"/>
        <end position="504"/>
    </location>
</feature>
<keyword evidence="3 6" id="KW-0949">S-adenosyl-L-methionine</keyword>
<evidence type="ECO:0000256" key="6">
    <source>
        <dbReference type="PROSITE-ProRule" id="PRU01024"/>
    </source>
</evidence>
<dbReference type="InterPro" id="IPR029063">
    <property type="entry name" value="SAM-dependent_MTases_sf"/>
</dbReference>
<dbReference type="InterPro" id="IPR010280">
    <property type="entry name" value="U5_MeTrfase_fam"/>
</dbReference>
<feature type="compositionally biased region" description="Basic and acidic residues" evidence="8">
    <location>
        <begin position="486"/>
        <end position="504"/>
    </location>
</feature>
<feature type="region of interest" description="Disordered" evidence="8">
    <location>
        <begin position="124"/>
        <end position="144"/>
    </location>
</feature>
<dbReference type="WBParaSite" id="Pan_g2260.t1">
    <property type="protein sequence ID" value="Pan_g2260.t1"/>
    <property type="gene ID" value="Pan_g2260"/>
</dbReference>
<feature type="binding site" evidence="6">
    <location>
        <position position="616"/>
    </location>
    <ligand>
        <name>S-adenosyl-L-methionine</name>
        <dbReference type="ChEBI" id="CHEBI:59789"/>
    </ligand>
</feature>